<feature type="region of interest" description="Disordered" evidence="1">
    <location>
        <begin position="381"/>
        <end position="536"/>
    </location>
</feature>
<feature type="compositionally biased region" description="Basic and acidic residues" evidence="1">
    <location>
        <begin position="23"/>
        <end position="40"/>
    </location>
</feature>
<feature type="region of interest" description="Disordered" evidence="1">
    <location>
        <begin position="958"/>
        <end position="1085"/>
    </location>
</feature>
<dbReference type="Proteomes" id="UP000636709">
    <property type="component" value="Unassembled WGS sequence"/>
</dbReference>
<name>A0A835C442_9POAL</name>
<feature type="region of interest" description="Disordered" evidence="1">
    <location>
        <begin position="242"/>
        <end position="345"/>
    </location>
</feature>
<feature type="compositionally biased region" description="Polar residues" evidence="1">
    <location>
        <begin position="1"/>
        <end position="10"/>
    </location>
</feature>
<feature type="compositionally biased region" description="Basic and acidic residues" evidence="1">
    <location>
        <begin position="439"/>
        <end position="448"/>
    </location>
</feature>
<protein>
    <submittedName>
        <fullName evidence="2">Uncharacterized protein</fullName>
    </submittedName>
</protein>
<feature type="compositionally biased region" description="Basic and acidic residues" evidence="1">
    <location>
        <begin position="723"/>
        <end position="741"/>
    </location>
</feature>
<feature type="compositionally biased region" description="Basic and acidic residues" evidence="1">
    <location>
        <begin position="867"/>
        <end position="921"/>
    </location>
</feature>
<feature type="compositionally biased region" description="Basic and acidic residues" evidence="1">
    <location>
        <begin position="965"/>
        <end position="985"/>
    </location>
</feature>
<feature type="compositionally biased region" description="Basic and acidic residues" evidence="1">
    <location>
        <begin position="476"/>
        <end position="492"/>
    </location>
</feature>
<feature type="region of interest" description="Disordered" evidence="1">
    <location>
        <begin position="548"/>
        <end position="921"/>
    </location>
</feature>
<feature type="region of interest" description="Disordered" evidence="1">
    <location>
        <begin position="1"/>
        <end position="81"/>
    </location>
</feature>
<evidence type="ECO:0000256" key="1">
    <source>
        <dbReference type="SAM" id="MobiDB-lite"/>
    </source>
</evidence>
<feature type="compositionally biased region" description="Basic and acidic residues" evidence="1">
    <location>
        <begin position="322"/>
        <end position="345"/>
    </location>
</feature>
<feature type="compositionally biased region" description="Basic and acidic residues" evidence="1">
    <location>
        <begin position="548"/>
        <end position="646"/>
    </location>
</feature>
<dbReference type="AlphaFoldDB" id="A0A835C442"/>
<feature type="compositionally biased region" description="Basic and acidic residues" evidence="1">
    <location>
        <begin position="391"/>
        <end position="421"/>
    </location>
</feature>
<dbReference type="EMBL" id="JACEFO010001677">
    <property type="protein sequence ID" value="KAF8722058.1"/>
    <property type="molecule type" value="Genomic_DNA"/>
</dbReference>
<feature type="compositionally biased region" description="Basic residues" evidence="1">
    <location>
        <begin position="1034"/>
        <end position="1045"/>
    </location>
</feature>
<feature type="compositionally biased region" description="Basic and acidic residues" evidence="1">
    <location>
        <begin position="700"/>
        <end position="709"/>
    </location>
</feature>
<feature type="compositionally biased region" description="Basic and acidic residues" evidence="1">
    <location>
        <begin position="661"/>
        <end position="691"/>
    </location>
</feature>
<feature type="compositionally biased region" description="Basic and acidic residues" evidence="1">
    <location>
        <begin position="796"/>
        <end position="812"/>
    </location>
</feature>
<organism evidence="2 3">
    <name type="scientific">Digitaria exilis</name>
    <dbReference type="NCBI Taxonomy" id="1010633"/>
    <lineage>
        <taxon>Eukaryota</taxon>
        <taxon>Viridiplantae</taxon>
        <taxon>Streptophyta</taxon>
        <taxon>Embryophyta</taxon>
        <taxon>Tracheophyta</taxon>
        <taxon>Spermatophyta</taxon>
        <taxon>Magnoliopsida</taxon>
        <taxon>Liliopsida</taxon>
        <taxon>Poales</taxon>
        <taxon>Poaceae</taxon>
        <taxon>PACMAD clade</taxon>
        <taxon>Panicoideae</taxon>
        <taxon>Panicodae</taxon>
        <taxon>Paniceae</taxon>
        <taxon>Anthephorinae</taxon>
        <taxon>Digitaria</taxon>
    </lineage>
</organism>
<dbReference type="OrthoDB" id="370884at2759"/>
<evidence type="ECO:0000313" key="2">
    <source>
        <dbReference type="EMBL" id="KAF8722058.1"/>
    </source>
</evidence>
<evidence type="ECO:0000313" key="3">
    <source>
        <dbReference type="Proteomes" id="UP000636709"/>
    </source>
</evidence>
<comment type="caution">
    <text evidence="2">The sequence shown here is derived from an EMBL/GenBank/DDBJ whole genome shotgun (WGS) entry which is preliminary data.</text>
</comment>
<feature type="compositionally biased region" description="Basic and acidic residues" evidence="1">
    <location>
        <begin position="499"/>
        <end position="530"/>
    </location>
</feature>
<proteinExistence type="predicted"/>
<keyword evidence="3" id="KW-1185">Reference proteome</keyword>
<reference evidence="2" key="1">
    <citation type="submission" date="2020-07" db="EMBL/GenBank/DDBJ databases">
        <title>Genome sequence and genetic diversity analysis of an under-domesticated orphan crop, white fonio (Digitaria exilis).</title>
        <authorList>
            <person name="Bennetzen J.L."/>
            <person name="Chen S."/>
            <person name="Ma X."/>
            <person name="Wang X."/>
            <person name="Yssel A.E.J."/>
            <person name="Chaluvadi S.R."/>
            <person name="Johnson M."/>
            <person name="Gangashetty P."/>
            <person name="Hamidou F."/>
            <person name="Sanogo M.D."/>
            <person name="Zwaenepoel A."/>
            <person name="Wallace J."/>
            <person name="Van De Peer Y."/>
            <person name="Van Deynze A."/>
        </authorList>
    </citation>
    <scope>NUCLEOTIDE SEQUENCE</scope>
    <source>
        <tissue evidence="2">Leaves</tissue>
    </source>
</reference>
<feature type="compositionally biased region" description="Basic and acidic residues" evidence="1">
    <location>
        <begin position="819"/>
        <end position="851"/>
    </location>
</feature>
<sequence length="1085" mass="119681">MSEENPTQATEDPPPFVNGESAATDKKNNAEKYGIEDSREASVTSNNADEVKNGCENGTEGEDANIVEANDTEGHNSGCDNVVSAEDVTMVDTQHEANIEGVDIKMVDTQHEAKIEAADVKMVGTQDVKMGHTKHATPIQAEEDACKDKEVGNGDNQHAKATEGEGIKMVEAKADARNSEAQDRKEDVCQKTNSTSIEDKDMQIVDKEDMYQKQDTEGKNEDCQDAKVANTDEMEIVEAKTYVRNTDAQGDEKEELEDMVEEKKNNANIEDDGLKTVDREVASHKEDEGDNEDSHDANVEEADKIMTVTSKSDAGNTEVEENEKTVKEDACLEEHTNIEDDGVKTVDKEVASHKEGEGNNLDNHEASVAEGDEIMTATAKTNAVNTEVEENEKKEENAKKTEEVTEKVQMEDNVEENKNDANIDAENVMMVDIENACQNKDKERKTDGSQDANAAEGEGIVMVEAKSDAGNAGVKEIGKKEEKEEQNAEKADGANNKADNVKIVDKEDACQKEDMDKERKDVNSHSSKAEEGEEIMVVETKSAVVLTEVKENGKKEADENMTEEKQNDNKEGSICVEKQDEDRMEPTEAHKQDGLTQEEKCGFDKHGMSDREETVKESQEVLKREEKGNVDKQEVDDTEQNVKEKQEELEEEGRVGSSNHEVAKDEQDGTAEKQEEEKPDVNVSAEKKENQEFDNIQNAKESEGEDMKIVEGNADAVIPEAIENTKRVEMEDNVEENRNDANIDAENVIMVDDGNACQNKDKERKTNGSQDANAAEGVGIMMVETKSDAGNAGVKENGKKEEKEEQNAEKADGVNNKADNVKSVDKEDACQKEDIDKERKNENSHSAKAAEGEIMVAETKSAVVHAGVKENGKKEADENTTEEKQNDNKEGEKLDVNVAAEKKEKQDVKLTAEKKDKTQDVKVAAEKKEEVNENVAFEKNAEIVIEIGVSEKYVEMETNGNTTVDKQEGKKDKHIDDASKQEGQKKGAKRSNADMEEAANGRASKFEKDGEGEVEEAGESDNNMGENKHEAPKSKKARIVKRREQRKGYETTRLQVQGSKGLAEFPKSLFSRSPAACKENSGKAG</sequence>
<feature type="compositionally biased region" description="Basic and acidic residues" evidence="1">
    <location>
        <begin position="272"/>
        <end position="304"/>
    </location>
</feature>
<gene>
    <name evidence="2" type="ORF">HU200_022689</name>
</gene>
<accession>A0A835C442</accession>